<gene>
    <name evidence="1" type="ORF">FHR33_009743</name>
</gene>
<proteinExistence type="predicted"/>
<sequence length="68" mass="7214">MGQPNERSADSLRLAGPGLGLGLNEQDVDKYLSAARAGVIIPDTGCDKGMQDNFALRPQTSVDLVRLT</sequence>
<keyword evidence="2" id="KW-1185">Reference proteome</keyword>
<organism evidence="1 2">
    <name type="scientific">Nonomuraea dietziae</name>
    <dbReference type="NCBI Taxonomy" id="65515"/>
    <lineage>
        <taxon>Bacteria</taxon>
        <taxon>Bacillati</taxon>
        <taxon>Actinomycetota</taxon>
        <taxon>Actinomycetes</taxon>
        <taxon>Streptosporangiales</taxon>
        <taxon>Streptosporangiaceae</taxon>
        <taxon>Nonomuraea</taxon>
    </lineage>
</organism>
<evidence type="ECO:0000313" key="2">
    <source>
        <dbReference type="Proteomes" id="UP000579945"/>
    </source>
</evidence>
<dbReference type="RefSeq" id="WP_183662498.1">
    <property type="nucleotide sequence ID" value="NZ_JACIBV010000003.1"/>
</dbReference>
<accession>A0A7W5VHM5</accession>
<dbReference type="GeneID" id="95395717"/>
<comment type="caution">
    <text evidence="1">The sequence shown here is derived from an EMBL/GenBank/DDBJ whole genome shotgun (WGS) entry which is preliminary data.</text>
</comment>
<dbReference type="AlphaFoldDB" id="A0A7W5VHM5"/>
<protein>
    <submittedName>
        <fullName evidence="1">Uncharacterized protein</fullName>
    </submittedName>
</protein>
<dbReference type="EMBL" id="JACIBV010000003">
    <property type="protein sequence ID" value="MBB3733790.1"/>
    <property type="molecule type" value="Genomic_DNA"/>
</dbReference>
<name>A0A7W5VHM5_9ACTN</name>
<reference evidence="1 2" key="1">
    <citation type="submission" date="2020-08" db="EMBL/GenBank/DDBJ databases">
        <title>Sequencing the genomes of 1000 actinobacteria strains.</title>
        <authorList>
            <person name="Klenk H.-P."/>
        </authorList>
    </citation>
    <scope>NUCLEOTIDE SEQUENCE [LARGE SCALE GENOMIC DNA]</scope>
    <source>
        <strain evidence="1 2">DSM 44320</strain>
    </source>
</reference>
<dbReference type="Proteomes" id="UP000579945">
    <property type="component" value="Unassembled WGS sequence"/>
</dbReference>
<evidence type="ECO:0000313" key="1">
    <source>
        <dbReference type="EMBL" id="MBB3733790.1"/>
    </source>
</evidence>